<dbReference type="GO" id="GO:0016485">
    <property type="term" value="P:protein processing"/>
    <property type="evidence" value="ECO:0007669"/>
    <property type="project" value="TreeGrafter"/>
</dbReference>
<dbReference type="InterPro" id="IPR023828">
    <property type="entry name" value="Peptidase_S8_Ser-AS"/>
</dbReference>
<dbReference type="PANTHER" id="PTHR42884">
    <property type="entry name" value="PROPROTEIN CONVERTASE SUBTILISIN/KEXIN-RELATED"/>
    <property type="match status" value="1"/>
</dbReference>
<evidence type="ECO:0000256" key="14">
    <source>
        <dbReference type="PROSITE-ProRule" id="PRU01240"/>
    </source>
</evidence>
<name>A0A1E3QM22_9ASCO</name>
<comment type="subcellular location">
    <subcellularLocation>
        <location evidence="1">Membrane</location>
    </subcellularLocation>
</comment>
<dbReference type="FunFam" id="2.60.120.260:FF:000026">
    <property type="entry name" value="proprotein convertase subtilisin/kexin type 7"/>
    <property type="match status" value="1"/>
</dbReference>
<dbReference type="OrthoDB" id="300641at2759"/>
<dbReference type="PROSITE" id="PS51829">
    <property type="entry name" value="P_HOMO_B"/>
    <property type="match status" value="1"/>
</dbReference>
<evidence type="ECO:0000256" key="13">
    <source>
        <dbReference type="PIRSR" id="PIRSR615500-1"/>
    </source>
</evidence>
<dbReference type="GO" id="GO:0005802">
    <property type="term" value="C:trans-Golgi network"/>
    <property type="evidence" value="ECO:0007669"/>
    <property type="project" value="EnsemblFungi"/>
</dbReference>
<evidence type="ECO:0000256" key="17">
    <source>
        <dbReference type="SAM" id="SignalP"/>
    </source>
</evidence>
<dbReference type="InterPro" id="IPR015500">
    <property type="entry name" value="Peptidase_S8_subtilisin-rel"/>
</dbReference>
<evidence type="ECO:0000313" key="19">
    <source>
        <dbReference type="EMBL" id="ODQ78749.1"/>
    </source>
</evidence>
<evidence type="ECO:0000256" key="4">
    <source>
        <dbReference type="ARBA" id="ARBA00022692"/>
    </source>
</evidence>
<dbReference type="SUPFAM" id="SSF52743">
    <property type="entry name" value="Subtilisin-like"/>
    <property type="match status" value="1"/>
</dbReference>
<evidence type="ECO:0000256" key="8">
    <source>
        <dbReference type="ARBA" id="ARBA00022837"/>
    </source>
</evidence>
<feature type="transmembrane region" description="Helical" evidence="16">
    <location>
        <begin position="690"/>
        <end position="712"/>
    </location>
</feature>
<evidence type="ECO:0000256" key="9">
    <source>
        <dbReference type="ARBA" id="ARBA00022989"/>
    </source>
</evidence>
<keyword evidence="8" id="KW-0106">Calcium</keyword>
<feature type="active site" description="Charge relay system" evidence="13 14">
    <location>
        <position position="408"/>
    </location>
</feature>
<comment type="similarity">
    <text evidence="2">Belongs to the peptidase S8 family. Furin subfamily.</text>
</comment>
<dbReference type="Proteomes" id="UP000094336">
    <property type="component" value="Unassembled WGS sequence"/>
</dbReference>
<feature type="region of interest" description="Disordered" evidence="15">
    <location>
        <begin position="662"/>
        <end position="685"/>
    </location>
</feature>
<evidence type="ECO:0000256" key="2">
    <source>
        <dbReference type="ARBA" id="ARBA00005325"/>
    </source>
</evidence>
<proteinExistence type="inferred from homology"/>
<evidence type="ECO:0000256" key="7">
    <source>
        <dbReference type="ARBA" id="ARBA00022825"/>
    </source>
</evidence>
<feature type="domain" description="P/Homo B" evidence="18">
    <location>
        <begin position="482"/>
        <end position="618"/>
    </location>
</feature>
<dbReference type="Gene3D" id="2.60.120.260">
    <property type="entry name" value="Galactose-binding domain-like"/>
    <property type="match status" value="1"/>
</dbReference>
<keyword evidence="12" id="KW-0325">Glycoprotein</keyword>
<feature type="active site" description="Charge relay system" evidence="13 14">
    <location>
        <position position="236"/>
    </location>
</feature>
<feature type="region of interest" description="Disordered" evidence="15">
    <location>
        <begin position="810"/>
        <end position="835"/>
    </location>
</feature>
<keyword evidence="7 14" id="KW-0720">Serine protease</keyword>
<evidence type="ECO:0000256" key="6">
    <source>
        <dbReference type="ARBA" id="ARBA00022801"/>
    </source>
</evidence>
<gene>
    <name evidence="19" type="ORF">BABINDRAFT_180966</name>
</gene>
<feature type="compositionally biased region" description="Low complexity" evidence="15">
    <location>
        <begin position="633"/>
        <end position="642"/>
    </location>
</feature>
<dbReference type="GeneID" id="30148993"/>
<dbReference type="RefSeq" id="XP_018984077.1">
    <property type="nucleotide sequence ID" value="XM_019131140.1"/>
</dbReference>
<keyword evidence="9 16" id="KW-1133">Transmembrane helix</keyword>
<keyword evidence="3 14" id="KW-0645">Protease</keyword>
<dbReference type="InterPro" id="IPR036852">
    <property type="entry name" value="Peptidase_S8/S53_dom_sf"/>
</dbReference>
<dbReference type="FunFam" id="3.40.50.200:FF:000005">
    <property type="entry name" value="Proprotein convertase subtilisin/kexin type 7"/>
    <property type="match status" value="1"/>
</dbReference>
<accession>A0A1E3QM22</accession>
<dbReference type="PRINTS" id="PR00723">
    <property type="entry name" value="SUBTILISIN"/>
</dbReference>
<dbReference type="InterPro" id="IPR002884">
    <property type="entry name" value="P_dom"/>
</dbReference>
<feature type="compositionally biased region" description="Low complexity" evidence="15">
    <location>
        <begin position="662"/>
        <end position="674"/>
    </location>
</feature>
<evidence type="ECO:0000256" key="3">
    <source>
        <dbReference type="ARBA" id="ARBA00022670"/>
    </source>
</evidence>
<evidence type="ECO:0000256" key="1">
    <source>
        <dbReference type="ARBA" id="ARBA00004370"/>
    </source>
</evidence>
<evidence type="ECO:0000256" key="5">
    <source>
        <dbReference type="ARBA" id="ARBA00022729"/>
    </source>
</evidence>
<sequence length="835" mass="91861">MKLSVLLSVLMAVAVSALPAKDFAARQYFALEIDAQTLPKVVSDFPFRYEHPARGLADHHVFSLEKSHDLSALLGNLNSDPESLMKRGDLHDDLLRHDVKSVHLLPPKRLHRRAPIRMVSGKGDECEPDADSNGKSILKRDSPDFLDQTAKSLAINDPLFEKQWHLVNRAFPGKDLNVTGVWIEKNITGRGVVTALVDDGLDFTSKDLEHRFSLEGSWDFNNPGPKPAPRLADDWHGTRCAAEIAGERGNDYCGVGVAYGSKVSGVRILSGTITQEDEAASLVHALDVNDIYSCSWGPPDNGVAMQAPQALVKKAMSRGVTDGRHKKGAVYVFASGNGASSGDNCNFDGYTNSIYSITVGAIDHKDQHPYYSESCSAVLVVTYSSGDNEHIVTSDIHNKCCNTHGGTSASAPLAAGVYALVLEANPALTWRDVQYLTIMSLVEPNEDGAWQMAGMGRRYSHKYGYGKLDAYRIVDMAQGWKNVNEQVLVEHKTRDIQAEIPDDKHAVTDTLKVTEKDVKGVKNLEHVTVTVNIDAGIRGQVAVTLTSPRGVKSELGVFRDHDKDRTGFKDWTFMSVAHWGESGVGEWKLEVLKREDQKGVNKVVLKDWQMNMYGQKTSESETEKEKEKEKETGTSQTLSSQTSLQASLTLSSQTSLQTSQTLSSQISLSSSSTLPEEEDGVNRNTSSSNMVTYLAALVLIGFVAALYFLSASKKRNTRRRRREEIEFDLYSSNDEDAEDLTDFEIHDEEVDLGDDRVPPPVPPKDYVDGVIFSSDEEAAVGETKNLVDHNESVRDLMDDDSEMYRINDIRQVKGTSGGVGTGEEASPNKLRCAEN</sequence>
<dbReference type="Pfam" id="PF00082">
    <property type="entry name" value="Peptidase_S8"/>
    <property type="match status" value="1"/>
</dbReference>
<evidence type="ECO:0000259" key="18">
    <source>
        <dbReference type="PROSITE" id="PS51829"/>
    </source>
</evidence>
<keyword evidence="5 17" id="KW-0732">Signal</keyword>
<dbReference type="GO" id="GO:0007323">
    <property type="term" value="P:peptide pheromone maturation"/>
    <property type="evidence" value="ECO:0007669"/>
    <property type="project" value="EnsemblFungi"/>
</dbReference>
<dbReference type="InterPro" id="IPR034182">
    <property type="entry name" value="Kexin/furin"/>
</dbReference>
<evidence type="ECO:0000256" key="11">
    <source>
        <dbReference type="ARBA" id="ARBA00023145"/>
    </source>
</evidence>
<dbReference type="CDD" id="cd04059">
    <property type="entry name" value="Peptidases_S8_Protein_convertases_Kexins_Furin-like"/>
    <property type="match status" value="1"/>
</dbReference>
<evidence type="ECO:0000313" key="20">
    <source>
        <dbReference type="Proteomes" id="UP000094336"/>
    </source>
</evidence>
<dbReference type="PROSITE" id="PS00138">
    <property type="entry name" value="SUBTILASE_SER"/>
    <property type="match status" value="1"/>
</dbReference>
<protein>
    <recommendedName>
        <fullName evidence="18">P/Homo B domain-containing protein</fullName>
    </recommendedName>
</protein>
<keyword evidence="10 16" id="KW-0472">Membrane</keyword>
<dbReference type="STRING" id="984486.A0A1E3QM22"/>
<feature type="active site" description="Charge relay system" evidence="13 14">
    <location>
        <position position="198"/>
    </location>
</feature>
<evidence type="ECO:0000256" key="12">
    <source>
        <dbReference type="ARBA" id="ARBA00023180"/>
    </source>
</evidence>
<feature type="signal peptide" evidence="17">
    <location>
        <begin position="1"/>
        <end position="17"/>
    </location>
</feature>
<dbReference type="GO" id="GO:0000139">
    <property type="term" value="C:Golgi membrane"/>
    <property type="evidence" value="ECO:0007669"/>
    <property type="project" value="TreeGrafter"/>
</dbReference>
<feature type="chain" id="PRO_5009134349" description="P/Homo B domain-containing protein" evidence="17">
    <location>
        <begin position="18"/>
        <end position="835"/>
    </location>
</feature>
<dbReference type="InterPro" id="IPR000209">
    <property type="entry name" value="Peptidase_S8/S53_dom"/>
</dbReference>
<feature type="region of interest" description="Disordered" evidence="15">
    <location>
        <begin position="120"/>
        <end position="141"/>
    </location>
</feature>
<dbReference type="SUPFAM" id="SSF49785">
    <property type="entry name" value="Galactose-binding domain-like"/>
    <property type="match status" value="1"/>
</dbReference>
<feature type="region of interest" description="Disordered" evidence="15">
    <location>
        <begin position="614"/>
        <end position="642"/>
    </location>
</feature>
<organism evidence="19 20">
    <name type="scientific">Babjeviella inositovora NRRL Y-12698</name>
    <dbReference type="NCBI Taxonomy" id="984486"/>
    <lineage>
        <taxon>Eukaryota</taxon>
        <taxon>Fungi</taxon>
        <taxon>Dikarya</taxon>
        <taxon>Ascomycota</taxon>
        <taxon>Saccharomycotina</taxon>
        <taxon>Pichiomycetes</taxon>
        <taxon>Serinales incertae sedis</taxon>
        <taxon>Babjeviella</taxon>
    </lineage>
</organism>
<dbReference type="PROSITE" id="PS51892">
    <property type="entry name" value="SUBTILASE"/>
    <property type="match status" value="1"/>
</dbReference>
<dbReference type="PANTHER" id="PTHR42884:SF14">
    <property type="entry name" value="NEUROENDOCRINE CONVERTASE 1"/>
    <property type="match status" value="1"/>
</dbReference>
<evidence type="ECO:0000256" key="16">
    <source>
        <dbReference type="SAM" id="Phobius"/>
    </source>
</evidence>
<dbReference type="AlphaFoldDB" id="A0A1E3QM22"/>
<feature type="compositionally biased region" description="Basic and acidic residues" evidence="15">
    <location>
        <begin position="618"/>
        <end position="632"/>
    </location>
</feature>
<dbReference type="InterPro" id="IPR008979">
    <property type="entry name" value="Galactose-bd-like_sf"/>
</dbReference>
<reference evidence="20" key="1">
    <citation type="submission" date="2016-05" db="EMBL/GenBank/DDBJ databases">
        <title>Comparative genomics of biotechnologically important yeasts.</title>
        <authorList>
            <consortium name="DOE Joint Genome Institute"/>
            <person name="Riley R."/>
            <person name="Haridas S."/>
            <person name="Wolfe K.H."/>
            <person name="Lopes M.R."/>
            <person name="Hittinger C.T."/>
            <person name="Goker M."/>
            <person name="Salamov A."/>
            <person name="Wisecaver J."/>
            <person name="Long T.M."/>
            <person name="Aerts A.L."/>
            <person name="Barry K."/>
            <person name="Choi C."/>
            <person name="Clum A."/>
            <person name="Coughlan A.Y."/>
            <person name="Deshpande S."/>
            <person name="Douglass A.P."/>
            <person name="Hanson S.J."/>
            <person name="Klenk H.-P."/>
            <person name="Labutti K."/>
            <person name="Lapidus A."/>
            <person name="Lindquist E."/>
            <person name="Lipzen A."/>
            <person name="Meier-Kolthoff J.P."/>
            <person name="Ohm R.A."/>
            <person name="Otillar R.P."/>
            <person name="Pangilinan J."/>
            <person name="Peng Y."/>
            <person name="Rokas A."/>
            <person name="Rosa C.A."/>
            <person name="Scheuner C."/>
            <person name="Sibirny A.A."/>
            <person name="Slot J.C."/>
            <person name="Stielow J.B."/>
            <person name="Sun H."/>
            <person name="Kurtzman C.P."/>
            <person name="Blackwell M."/>
            <person name="Grigoriev I.V."/>
            <person name="Jeffries T.W."/>
        </authorList>
    </citation>
    <scope>NUCLEOTIDE SEQUENCE [LARGE SCALE GENOMIC DNA]</scope>
    <source>
        <strain evidence="20">NRRL Y-12698</strain>
    </source>
</reference>
<dbReference type="GO" id="GO:0004252">
    <property type="term" value="F:serine-type endopeptidase activity"/>
    <property type="evidence" value="ECO:0007669"/>
    <property type="project" value="UniProtKB-UniRule"/>
</dbReference>
<evidence type="ECO:0000256" key="15">
    <source>
        <dbReference type="SAM" id="MobiDB-lite"/>
    </source>
</evidence>
<evidence type="ECO:0000256" key="10">
    <source>
        <dbReference type="ARBA" id="ARBA00023136"/>
    </source>
</evidence>
<keyword evidence="11" id="KW-0865">Zymogen</keyword>
<keyword evidence="4 16" id="KW-0812">Transmembrane</keyword>
<keyword evidence="20" id="KW-1185">Reference proteome</keyword>
<dbReference type="Pfam" id="PF01483">
    <property type="entry name" value="P_proprotein"/>
    <property type="match status" value="1"/>
</dbReference>
<dbReference type="Gene3D" id="3.40.50.200">
    <property type="entry name" value="Peptidase S8/S53 domain"/>
    <property type="match status" value="1"/>
</dbReference>
<keyword evidence="6 14" id="KW-0378">Hydrolase</keyword>
<dbReference type="EMBL" id="KV454434">
    <property type="protein sequence ID" value="ODQ78749.1"/>
    <property type="molecule type" value="Genomic_DNA"/>
</dbReference>